<protein>
    <submittedName>
        <fullName evidence="10">Uncharacterized protein</fullName>
    </submittedName>
</protein>
<dbReference type="GO" id="GO:1902600">
    <property type="term" value="P:proton transmembrane transport"/>
    <property type="evidence" value="ECO:0007669"/>
    <property type="project" value="UniProtKB-KW"/>
</dbReference>
<keyword evidence="4" id="KW-0138">CF(0)</keyword>
<evidence type="ECO:0000256" key="4">
    <source>
        <dbReference type="ARBA" id="ARBA00022547"/>
    </source>
</evidence>
<evidence type="ECO:0000256" key="5">
    <source>
        <dbReference type="ARBA" id="ARBA00022781"/>
    </source>
</evidence>
<comment type="subcellular location">
    <subcellularLocation>
        <location evidence="1">Mitochondrion membrane</location>
    </subcellularLocation>
</comment>
<dbReference type="GO" id="GO:0045259">
    <property type="term" value="C:proton-transporting ATP synthase complex"/>
    <property type="evidence" value="ECO:0007669"/>
    <property type="project" value="UniProtKB-KW"/>
</dbReference>
<keyword evidence="9" id="KW-0066">ATP synthesis</keyword>
<keyword evidence="5" id="KW-0375">Hydrogen ion transport</keyword>
<organism evidence="10 11">
    <name type="scientific">Dreissena polymorpha</name>
    <name type="common">Zebra mussel</name>
    <name type="synonym">Mytilus polymorpha</name>
    <dbReference type="NCBI Taxonomy" id="45954"/>
    <lineage>
        <taxon>Eukaryota</taxon>
        <taxon>Metazoa</taxon>
        <taxon>Spiralia</taxon>
        <taxon>Lophotrochozoa</taxon>
        <taxon>Mollusca</taxon>
        <taxon>Bivalvia</taxon>
        <taxon>Autobranchia</taxon>
        <taxon>Heteroconchia</taxon>
        <taxon>Euheterodonta</taxon>
        <taxon>Imparidentia</taxon>
        <taxon>Neoheterodontei</taxon>
        <taxon>Myida</taxon>
        <taxon>Dreissenoidea</taxon>
        <taxon>Dreissenidae</taxon>
        <taxon>Dreissena</taxon>
    </lineage>
</organism>
<dbReference type="InterPro" id="IPR019344">
    <property type="entry name" value="F1F0-ATPsyn_F_prd"/>
</dbReference>
<accession>A0A9D4LSK1</accession>
<sequence length="142" mass="16705">MAAKEPKIKFVSNAEQHARGGPRTFYPKLNWPYFGDYNPRVHGTYDPAVKYGPQKPSVWEWKVGELFKNLEAADKSAYNMMNTASRWIFRIEKRHFRCMKQSVRPMLIPIAVMTCIHQVLKLGIWPDCNGGQIYNQAWKYHW</sequence>
<keyword evidence="7" id="KW-0496">Mitochondrion</keyword>
<dbReference type="Pfam" id="PF10206">
    <property type="entry name" value="WRW"/>
    <property type="match status" value="1"/>
</dbReference>
<dbReference type="GO" id="GO:0031966">
    <property type="term" value="C:mitochondrial membrane"/>
    <property type="evidence" value="ECO:0007669"/>
    <property type="project" value="UniProtKB-SubCell"/>
</dbReference>
<evidence type="ECO:0000313" key="10">
    <source>
        <dbReference type="EMBL" id="KAH3863109.1"/>
    </source>
</evidence>
<evidence type="ECO:0000256" key="2">
    <source>
        <dbReference type="ARBA" id="ARBA00005895"/>
    </source>
</evidence>
<evidence type="ECO:0000256" key="9">
    <source>
        <dbReference type="ARBA" id="ARBA00023310"/>
    </source>
</evidence>
<dbReference type="EMBL" id="JAIWYP010000002">
    <property type="protein sequence ID" value="KAH3863109.1"/>
    <property type="molecule type" value="Genomic_DNA"/>
</dbReference>
<comment type="caution">
    <text evidence="10">The sequence shown here is derived from an EMBL/GenBank/DDBJ whole genome shotgun (WGS) entry which is preliminary data.</text>
</comment>
<keyword evidence="8" id="KW-0472">Membrane</keyword>
<evidence type="ECO:0000313" key="11">
    <source>
        <dbReference type="Proteomes" id="UP000828390"/>
    </source>
</evidence>
<evidence type="ECO:0000256" key="3">
    <source>
        <dbReference type="ARBA" id="ARBA00022448"/>
    </source>
</evidence>
<evidence type="ECO:0000256" key="7">
    <source>
        <dbReference type="ARBA" id="ARBA00023128"/>
    </source>
</evidence>
<evidence type="ECO:0000256" key="1">
    <source>
        <dbReference type="ARBA" id="ARBA00004325"/>
    </source>
</evidence>
<keyword evidence="6" id="KW-0406">Ion transport</keyword>
<evidence type="ECO:0000256" key="8">
    <source>
        <dbReference type="ARBA" id="ARBA00023136"/>
    </source>
</evidence>
<comment type="similarity">
    <text evidence="2">Belongs to the ATPase F chain family.</text>
</comment>
<keyword evidence="3" id="KW-0813">Transport</keyword>
<dbReference type="Proteomes" id="UP000828390">
    <property type="component" value="Unassembled WGS sequence"/>
</dbReference>
<reference evidence="10" key="2">
    <citation type="submission" date="2020-11" db="EMBL/GenBank/DDBJ databases">
        <authorList>
            <person name="McCartney M.A."/>
            <person name="Auch B."/>
            <person name="Kono T."/>
            <person name="Mallez S."/>
            <person name="Becker A."/>
            <person name="Gohl D.M."/>
            <person name="Silverstein K.A.T."/>
            <person name="Koren S."/>
            <person name="Bechman K.B."/>
            <person name="Herman A."/>
            <person name="Abrahante J.E."/>
            <person name="Garbe J."/>
        </authorList>
    </citation>
    <scope>NUCLEOTIDE SEQUENCE</scope>
    <source>
        <strain evidence="10">Duluth1</strain>
        <tissue evidence="10">Whole animal</tissue>
    </source>
</reference>
<evidence type="ECO:0000256" key="6">
    <source>
        <dbReference type="ARBA" id="ARBA00023065"/>
    </source>
</evidence>
<keyword evidence="11" id="KW-1185">Reference proteome</keyword>
<gene>
    <name evidence="10" type="ORF">DPMN_026087</name>
</gene>
<dbReference type="OrthoDB" id="8921675at2759"/>
<dbReference type="AlphaFoldDB" id="A0A9D4LSK1"/>
<dbReference type="GO" id="GO:0006754">
    <property type="term" value="P:ATP biosynthetic process"/>
    <property type="evidence" value="ECO:0007669"/>
    <property type="project" value="UniProtKB-KW"/>
</dbReference>
<name>A0A9D4LSK1_DREPO</name>
<reference evidence="10" key="1">
    <citation type="journal article" date="2019" name="bioRxiv">
        <title>The Genome of the Zebra Mussel, Dreissena polymorpha: A Resource for Invasive Species Research.</title>
        <authorList>
            <person name="McCartney M.A."/>
            <person name="Auch B."/>
            <person name="Kono T."/>
            <person name="Mallez S."/>
            <person name="Zhang Y."/>
            <person name="Obille A."/>
            <person name="Becker A."/>
            <person name="Abrahante J.E."/>
            <person name="Garbe J."/>
            <person name="Badalamenti J.P."/>
            <person name="Herman A."/>
            <person name="Mangelson H."/>
            <person name="Liachko I."/>
            <person name="Sullivan S."/>
            <person name="Sone E.D."/>
            <person name="Koren S."/>
            <person name="Silverstein K.A.T."/>
            <person name="Beckman K.B."/>
            <person name="Gohl D.M."/>
        </authorList>
    </citation>
    <scope>NUCLEOTIDE SEQUENCE</scope>
    <source>
        <strain evidence="10">Duluth1</strain>
        <tissue evidence="10">Whole animal</tissue>
    </source>
</reference>
<proteinExistence type="inferred from homology"/>